<dbReference type="RefSeq" id="WP_313832888.1">
    <property type="nucleotide sequence ID" value="NZ_JAQOUE010000001.1"/>
</dbReference>
<evidence type="ECO:0000313" key="1">
    <source>
        <dbReference type="EMBL" id="MDT7042477.1"/>
    </source>
</evidence>
<accession>A0ABU3K7T1</accession>
<dbReference type="Proteomes" id="UP001250932">
    <property type="component" value="Unassembled WGS sequence"/>
</dbReference>
<sequence>MTFVHHPLLKKLFLHLRSLCKIPIAISLFFISCLLLLSSIPSFADELRLRSVGIRGAFDIPEVNIFRLNFDNADANSVNFQQYDVTVVLDLPWGWRVPYLFCSASNKKSCSSSLENGWEIRFLANGSAGLINGGGDTGFIGTLGPGIALRKPDWRVGIDLGGGWAFLSDYTFGAQNLGGVVQFIGHLGITADLGWNLLGSIRFFHMSDAGVYGNDNVGIDFYMFELGYKFNMPLFQ</sequence>
<proteinExistence type="predicted"/>
<organism evidence="1 2">
    <name type="scientific">Candidatus Nitronereus thalassa</name>
    <dbReference type="NCBI Taxonomy" id="3020898"/>
    <lineage>
        <taxon>Bacteria</taxon>
        <taxon>Pseudomonadati</taxon>
        <taxon>Nitrospirota</taxon>
        <taxon>Nitrospiria</taxon>
        <taxon>Nitrospirales</taxon>
        <taxon>Nitrospiraceae</taxon>
        <taxon>Candidatus Nitronereus</taxon>
    </lineage>
</organism>
<dbReference type="EMBL" id="JAQOUE010000001">
    <property type="protein sequence ID" value="MDT7042477.1"/>
    <property type="molecule type" value="Genomic_DNA"/>
</dbReference>
<dbReference type="GO" id="GO:0016787">
    <property type="term" value="F:hydrolase activity"/>
    <property type="evidence" value="ECO:0007669"/>
    <property type="project" value="UniProtKB-KW"/>
</dbReference>
<dbReference type="InterPro" id="IPR018550">
    <property type="entry name" value="Lipid-A_deacylase-rel"/>
</dbReference>
<dbReference type="Pfam" id="PF09411">
    <property type="entry name" value="PagL"/>
    <property type="match status" value="1"/>
</dbReference>
<keyword evidence="2" id="KW-1185">Reference proteome</keyword>
<evidence type="ECO:0000313" key="2">
    <source>
        <dbReference type="Proteomes" id="UP001250932"/>
    </source>
</evidence>
<dbReference type="Gene3D" id="2.40.160.20">
    <property type="match status" value="1"/>
</dbReference>
<name>A0ABU3K7T1_9BACT</name>
<gene>
    <name evidence="1" type="ORF">PPG34_08935</name>
</gene>
<keyword evidence="1" id="KW-0378">Hydrolase</keyword>
<reference evidence="1 2" key="1">
    <citation type="journal article" date="2023" name="ISME J.">
        <title>Cultivation and genomic characterization of novel and ubiquitous marine nitrite-oxidizing bacteria from the Nitrospirales.</title>
        <authorList>
            <person name="Mueller A.J."/>
            <person name="Daebeler A."/>
            <person name="Herbold C.W."/>
            <person name="Kirkegaard R.H."/>
            <person name="Daims H."/>
        </authorList>
    </citation>
    <scope>NUCLEOTIDE SEQUENCE [LARGE SCALE GENOMIC DNA]</scope>
    <source>
        <strain evidence="1 2">EB</strain>
    </source>
</reference>
<comment type="caution">
    <text evidence="1">The sequence shown here is derived from an EMBL/GenBank/DDBJ whole genome shotgun (WGS) entry which is preliminary data.</text>
</comment>
<protein>
    <submittedName>
        <fullName evidence="1">Acyloxyacyl hydrolase</fullName>
    </submittedName>
</protein>